<protein>
    <submittedName>
        <fullName evidence="1">Uncharacterized protein</fullName>
    </submittedName>
</protein>
<dbReference type="AlphaFoldDB" id="A0AAV1KAB2"/>
<comment type="caution">
    <text evidence="1">The sequence shown here is derived from an EMBL/GenBank/DDBJ whole genome shotgun (WGS) entry which is preliminary data.</text>
</comment>
<name>A0AAV1KAB2_9NEOP</name>
<proteinExistence type="predicted"/>
<gene>
    <name evidence="1" type="ORF">PARMNEM_LOCUS1271</name>
</gene>
<keyword evidence="2" id="KW-1185">Reference proteome</keyword>
<dbReference type="EMBL" id="CAVLGL010000002">
    <property type="protein sequence ID" value="CAK1579304.1"/>
    <property type="molecule type" value="Genomic_DNA"/>
</dbReference>
<reference evidence="1 2" key="1">
    <citation type="submission" date="2023-11" db="EMBL/GenBank/DDBJ databases">
        <authorList>
            <person name="Hedman E."/>
            <person name="Englund M."/>
            <person name="Stromberg M."/>
            <person name="Nyberg Akerstrom W."/>
            <person name="Nylinder S."/>
            <person name="Jareborg N."/>
            <person name="Kallberg Y."/>
            <person name="Kronander E."/>
        </authorList>
    </citation>
    <scope>NUCLEOTIDE SEQUENCE [LARGE SCALE GENOMIC DNA]</scope>
</reference>
<sequence length="96" mass="10950">MYCRKRNSVANFGTCLEIIGSALGISAQFNINRLNRVPHKRDICYSCYAWQSGWQQQYFNIFSYQGGAIARLLVHFPLSPLTTPTRYLVDSLTSPL</sequence>
<evidence type="ECO:0000313" key="2">
    <source>
        <dbReference type="Proteomes" id="UP001314205"/>
    </source>
</evidence>
<dbReference type="Proteomes" id="UP001314205">
    <property type="component" value="Unassembled WGS sequence"/>
</dbReference>
<evidence type="ECO:0000313" key="1">
    <source>
        <dbReference type="EMBL" id="CAK1579304.1"/>
    </source>
</evidence>
<organism evidence="1 2">
    <name type="scientific">Parnassius mnemosyne</name>
    <name type="common">clouded apollo</name>
    <dbReference type="NCBI Taxonomy" id="213953"/>
    <lineage>
        <taxon>Eukaryota</taxon>
        <taxon>Metazoa</taxon>
        <taxon>Ecdysozoa</taxon>
        <taxon>Arthropoda</taxon>
        <taxon>Hexapoda</taxon>
        <taxon>Insecta</taxon>
        <taxon>Pterygota</taxon>
        <taxon>Neoptera</taxon>
        <taxon>Endopterygota</taxon>
        <taxon>Lepidoptera</taxon>
        <taxon>Glossata</taxon>
        <taxon>Ditrysia</taxon>
        <taxon>Papilionoidea</taxon>
        <taxon>Papilionidae</taxon>
        <taxon>Parnassiinae</taxon>
        <taxon>Parnassini</taxon>
        <taxon>Parnassius</taxon>
        <taxon>Driopa</taxon>
    </lineage>
</organism>
<accession>A0AAV1KAB2</accession>